<evidence type="ECO:0000313" key="3">
    <source>
        <dbReference type="Proteomes" id="UP000800235"/>
    </source>
</evidence>
<dbReference type="AlphaFoldDB" id="A0A9P4NR65"/>
<proteinExistence type="predicted"/>
<comment type="caution">
    <text evidence="2">The sequence shown here is derived from an EMBL/GenBank/DDBJ whole genome shotgun (WGS) entry which is preliminary data.</text>
</comment>
<evidence type="ECO:0000313" key="2">
    <source>
        <dbReference type="EMBL" id="KAF2429958.1"/>
    </source>
</evidence>
<protein>
    <submittedName>
        <fullName evidence="2">Uncharacterized protein</fullName>
    </submittedName>
</protein>
<evidence type="ECO:0000256" key="1">
    <source>
        <dbReference type="SAM" id="SignalP"/>
    </source>
</evidence>
<keyword evidence="1" id="KW-0732">Signal</keyword>
<sequence>MAIMINFFRSLFVAAIAIPTAAQDDRAYDSNNHFVSPPRAGAKIGTDKTVWVDNPVYTVGDPLDIKWASNHTSIRIQLFKYGTDQSQIITRSIPDEQFRWGGVLSGVTVYDDRSDDVFFFVAYDADDTTLTGSFYFYSHYFNLTNPPASSSHHVLVIVHQSLSTH</sequence>
<dbReference type="OrthoDB" id="5390143at2759"/>
<organism evidence="2 3">
    <name type="scientific">Tothia fuscella</name>
    <dbReference type="NCBI Taxonomy" id="1048955"/>
    <lineage>
        <taxon>Eukaryota</taxon>
        <taxon>Fungi</taxon>
        <taxon>Dikarya</taxon>
        <taxon>Ascomycota</taxon>
        <taxon>Pezizomycotina</taxon>
        <taxon>Dothideomycetes</taxon>
        <taxon>Pleosporomycetidae</taxon>
        <taxon>Venturiales</taxon>
        <taxon>Cylindrosympodiaceae</taxon>
        <taxon>Tothia</taxon>
    </lineage>
</organism>
<feature type="chain" id="PRO_5040471893" evidence="1">
    <location>
        <begin position="23"/>
        <end position="165"/>
    </location>
</feature>
<accession>A0A9P4NR65</accession>
<name>A0A9P4NR65_9PEZI</name>
<dbReference type="Proteomes" id="UP000800235">
    <property type="component" value="Unassembled WGS sequence"/>
</dbReference>
<reference evidence="2" key="1">
    <citation type="journal article" date="2020" name="Stud. Mycol.">
        <title>101 Dothideomycetes genomes: a test case for predicting lifestyles and emergence of pathogens.</title>
        <authorList>
            <person name="Haridas S."/>
            <person name="Albert R."/>
            <person name="Binder M."/>
            <person name="Bloem J."/>
            <person name="Labutti K."/>
            <person name="Salamov A."/>
            <person name="Andreopoulos B."/>
            <person name="Baker S."/>
            <person name="Barry K."/>
            <person name="Bills G."/>
            <person name="Bluhm B."/>
            <person name="Cannon C."/>
            <person name="Castanera R."/>
            <person name="Culley D."/>
            <person name="Daum C."/>
            <person name="Ezra D."/>
            <person name="Gonzalez J."/>
            <person name="Henrissat B."/>
            <person name="Kuo A."/>
            <person name="Liang C."/>
            <person name="Lipzen A."/>
            <person name="Lutzoni F."/>
            <person name="Magnuson J."/>
            <person name="Mondo S."/>
            <person name="Nolan M."/>
            <person name="Ohm R."/>
            <person name="Pangilinan J."/>
            <person name="Park H.-J."/>
            <person name="Ramirez L."/>
            <person name="Alfaro M."/>
            <person name="Sun H."/>
            <person name="Tritt A."/>
            <person name="Yoshinaga Y."/>
            <person name="Zwiers L.-H."/>
            <person name="Turgeon B."/>
            <person name="Goodwin S."/>
            <person name="Spatafora J."/>
            <person name="Crous P."/>
            <person name="Grigoriev I."/>
        </authorList>
    </citation>
    <scope>NUCLEOTIDE SEQUENCE</scope>
    <source>
        <strain evidence="2">CBS 130266</strain>
    </source>
</reference>
<dbReference type="EMBL" id="MU007042">
    <property type="protein sequence ID" value="KAF2429958.1"/>
    <property type="molecule type" value="Genomic_DNA"/>
</dbReference>
<feature type="signal peptide" evidence="1">
    <location>
        <begin position="1"/>
        <end position="22"/>
    </location>
</feature>
<keyword evidence="3" id="KW-1185">Reference proteome</keyword>
<gene>
    <name evidence="2" type="ORF">EJ08DRAFT_697752</name>
</gene>